<feature type="compositionally biased region" description="Basic and acidic residues" evidence="1">
    <location>
        <begin position="7"/>
        <end position="32"/>
    </location>
</feature>
<evidence type="ECO:0000256" key="1">
    <source>
        <dbReference type="SAM" id="MobiDB-lite"/>
    </source>
</evidence>
<gene>
    <name evidence="2" type="ORF">ECRASSUSDP1_LOCUS25629</name>
</gene>
<evidence type="ECO:0000313" key="3">
    <source>
        <dbReference type="Proteomes" id="UP001295684"/>
    </source>
</evidence>
<evidence type="ECO:0000313" key="2">
    <source>
        <dbReference type="EMBL" id="CAI2384108.1"/>
    </source>
</evidence>
<proteinExistence type="predicted"/>
<feature type="region of interest" description="Disordered" evidence="1">
    <location>
        <begin position="1"/>
        <end position="63"/>
    </location>
</feature>
<accession>A0AAD1Y3N6</accession>
<dbReference type="Proteomes" id="UP001295684">
    <property type="component" value="Unassembled WGS sequence"/>
</dbReference>
<dbReference type="AlphaFoldDB" id="A0AAD1Y3N6"/>
<feature type="compositionally biased region" description="Basic and acidic residues" evidence="1">
    <location>
        <begin position="49"/>
        <end position="63"/>
    </location>
</feature>
<protein>
    <submittedName>
        <fullName evidence="2">Uncharacterized protein</fullName>
    </submittedName>
</protein>
<name>A0AAD1Y3N6_EUPCR</name>
<reference evidence="2" key="1">
    <citation type="submission" date="2023-07" db="EMBL/GenBank/DDBJ databases">
        <authorList>
            <consortium name="AG Swart"/>
            <person name="Singh M."/>
            <person name="Singh A."/>
            <person name="Seah K."/>
            <person name="Emmerich C."/>
        </authorList>
    </citation>
    <scope>NUCLEOTIDE SEQUENCE</scope>
    <source>
        <strain evidence="2">DP1</strain>
    </source>
</reference>
<dbReference type="EMBL" id="CAMPGE010026419">
    <property type="protein sequence ID" value="CAI2384108.1"/>
    <property type="molecule type" value="Genomic_DNA"/>
</dbReference>
<keyword evidence="3" id="KW-1185">Reference proteome</keyword>
<sequence length="63" mass="7190">MGSCCTSEKEKHEAKVGEGRQKHSKSFDESPAKKKQKEKIPLMEAPNDPQKKNSKNFERSNSR</sequence>
<comment type="caution">
    <text evidence="2">The sequence shown here is derived from an EMBL/GenBank/DDBJ whole genome shotgun (WGS) entry which is preliminary data.</text>
</comment>
<organism evidence="2 3">
    <name type="scientific">Euplotes crassus</name>
    <dbReference type="NCBI Taxonomy" id="5936"/>
    <lineage>
        <taxon>Eukaryota</taxon>
        <taxon>Sar</taxon>
        <taxon>Alveolata</taxon>
        <taxon>Ciliophora</taxon>
        <taxon>Intramacronucleata</taxon>
        <taxon>Spirotrichea</taxon>
        <taxon>Hypotrichia</taxon>
        <taxon>Euplotida</taxon>
        <taxon>Euplotidae</taxon>
        <taxon>Moneuplotes</taxon>
    </lineage>
</organism>